<keyword evidence="5 8" id="KW-0378">Hydrolase</keyword>
<reference evidence="11" key="1">
    <citation type="submission" date="2016-10" db="EMBL/GenBank/DDBJ databases">
        <authorList>
            <person name="Wegmann U."/>
        </authorList>
    </citation>
    <scope>NUCLEOTIDE SEQUENCE [LARGE SCALE GENOMIC DNA]</scope>
</reference>
<gene>
    <name evidence="8" type="primary">tadA</name>
    <name evidence="10" type="ORF">DESPIGER_1270</name>
</gene>
<evidence type="ECO:0000256" key="4">
    <source>
        <dbReference type="ARBA" id="ARBA00022723"/>
    </source>
</evidence>
<dbReference type="AlphaFoldDB" id="A0A1K1LEJ1"/>
<evidence type="ECO:0000256" key="2">
    <source>
        <dbReference type="ARBA" id="ARBA00011738"/>
    </source>
</evidence>
<dbReference type="PROSITE" id="PS00903">
    <property type="entry name" value="CYT_DCMP_DEAMINASES_1"/>
    <property type="match status" value="1"/>
</dbReference>
<dbReference type="SUPFAM" id="SSF53927">
    <property type="entry name" value="Cytidine deaminase-like"/>
    <property type="match status" value="1"/>
</dbReference>
<accession>A0A1K1LEJ1</accession>
<keyword evidence="3 8" id="KW-0819">tRNA processing</keyword>
<feature type="domain" description="CMP/dCMP-type deaminase" evidence="9">
    <location>
        <begin position="27"/>
        <end position="139"/>
    </location>
</feature>
<dbReference type="NCBIfam" id="NF008113">
    <property type="entry name" value="PRK10860.1"/>
    <property type="match status" value="1"/>
</dbReference>
<organism evidence="10 11">
    <name type="scientific">Desulfovibrio piger</name>
    <dbReference type="NCBI Taxonomy" id="901"/>
    <lineage>
        <taxon>Bacteria</taxon>
        <taxon>Pseudomonadati</taxon>
        <taxon>Thermodesulfobacteriota</taxon>
        <taxon>Desulfovibrionia</taxon>
        <taxon>Desulfovibrionales</taxon>
        <taxon>Desulfovibrionaceae</taxon>
        <taxon>Desulfovibrio</taxon>
    </lineage>
</organism>
<dbReference type="GO" id="GO:0008270">
    <property type="term" value="F:zinc ion binding"/>
    <property type="evidence" value="ECO:0007669"/>
    <property type="project" value="UniProtKB-UniRule"/>
</dbReference>
<evidence type="ECO:0000256" key="6">
    <source>
        <dbReference type="ARBA" id="ARBA00022833"/>
    </source>
</evidence>
<evidence type="ECO:0000256" key="8">
    <source>
        <dbReference type="HAMAP-Rule" id="MF_00972"/>
    </source>
</evidence>
<dbReference type="GO" id="GO:0052717">
    <property type="term" value="F:tRNA-specific adenosine-34 deaminase activity"/>
    <property type="evidence" value="ECO:0007669"/>
    <property type="project" value="UniProtKB-UniRule"/>
</dbReference>
<evidence type="ECO:0000259" key="9">
    <source>
        <dbReference type="PROSITE" id="PS51747"/>
    </source>
</evidence>
<evidence type="ECO:0000256" key="3">
    <source>
        <dbReference type="ARBA" id="ARBA00022694"/>
    </source>
</evidence>
<evidence type="ECO:0000256" key="5">
    <source>
        <dbReference type="ARBA" id="ARBA00022801"/>
    </source>
</evidence>
<dbReference type="InterPro" id="IPR002125">
    <property type="entry name" value="CMP_dCMP_dom"/>
</dbReference>
<dbReference type="GO" id="GO:0002100">
    <property type="term" value="P:tRNA wobble adenosine to inosine editing"/>
    <property type="evidence" value="ECO:0007669"/>
    <property type="project" value="UniProtKB-UniRule"/>
</dbReference>
<comment type="catalytic activity">
    <reaction evidence="7 8">
        <text>adenosine(34) in tRNA + H2O + H(+) = inosine(34) in tRNA + NH4(+)</text>
        <dbReference type="Rhea" id="RHEA:43168"/>
        <dbReference type="Rhea" id="RHEA-COMP:10373"/>
        <dbReference type="Rhea" id="RHEA-COMP:10374"/>
        <dbReference type="ChEBI" id="CHEBI:15377"/>
        <dbReference type="ChEBI" id="CHEBI:15378"/>
        <dbReference type="ChEBI" id="CHEBI:28938"/>
        <dbReference type="ChEBI" id="CHEBI:74411"/>
        <dbReference type="ChEBI" id="CHEBI:82852"/>
        <dbReference type="EC" id="3.5.4.33"/>
    </reaction>
</comment>
<evidence type="ECO:0000313" key="11">
    <source>
        <dbReference type="Proteomes" id="UP000186323"/>
    </source>
</evidence>
<dbReference type="Proteomes" id="UP000186323">
    <property type="component" value="Chromosome I"/>
</dbReference>
<keyword evidence="4 8" id="KW-0479">Metal-binding</keyword>
<keyword evidence="11" id="KW-1185">Reference proteome</keyword>
<comment type="cofactor">
    <cofactor evidence="8">
        <name>Zn(2+)</name>
        <dbReference type="ChEBI" id="CHEBI:29105"/>
    </cofactor>
    <text evidence="8">Binds 1 zinc ion per subunit.</text>
</comment>
<evidence type="ECO:0000256" key="7">
    <source>
        <dbReference type="ARBA" id="ARBA00048045"/>
    </source>
</evidence>
<dbReference type="HAMAP" id="MF_00972">
    <property type="entry name" value="tRNA_aden_deaminase"/>
    <property type="match status" value="1"/>
</dbReference>
<dbReference type="PROSITE" id="PS51747">
    <property type="entry name" value="CYT_DCMP_DEAMINASES_2"/>
    <property type="match status" value="1"/>
</dbReference>
<evidence type="ECO:0000313" key="10">
    <source>
        <dbReference type="EMBL" id="SFV73120.1"/>
    </source>
</evidence>
<dbReference type="Gene3D" id="3.40.140.10">
    <property type="entry name" value="Cytidine Deaminase, domain 2"/>
    <property type="match status" value="1"/>
</dbReference>
<feature type="active site" description="Proton donor" evidence="8">
    <location>
        <position position="81"/>
    </location>
</feature>
<feature type="binding site" evidence="8">
    <location>
        <position position="79"/>
    </location>
    <ligand>
        <name>Zn(2+)</name>
        <dbReference type="ChEBI" id="CHEBI:29105"/>
        <note>catalytic</note>
    </ligand>
</feature>
<dbReference type="KEGG" id="dpg:DESPIGER_1270"/>
<dbReference type="InterPro" id="IPR016192">
    <property type="entry name" value="APOBEC/CMP_deaminase_Zn-bd"/>
</dbReference>
<sequence>MQDRDPVGGGALVRPCGGPVPPAPPGWRWEALMHLALDEARQAAREDEVPVGAVLVAADGRLLARAHNRPVALHDPTAHAEILALRAAGAASGNYRLGGGVLVVTLEPCAMCAAALVHARLAGVVYGAADRLAGAVTSCTETLDQPFFNHRVWHMGGVLARESVALLQDFFAGRRD</sequence>
<dbReference type="CDD" id="cd01285">
    <property type="entry name" value="nucleoside_deaminase"/>
    <property type="match status" value="1"/>
</dbReference>
<comment type="subunit">
    <text evidence="2 8">Homodimer.</text>
</comment>
<evidence type="ECO:0000256" key="1">
    <source>
        <dbReference type="ARBA" id="ARBA00010669"/>
    </source>
</evidence>
<proteinExistence type="inferred from homology"/>
<feature type="binding site" evidence="8">
    <location>
        <position position="109"/>
    </location>
    <ligand>
        <name>Zn(2+)</name>
        <dbReference type="ChEBI" id="CHEBI:29105"/>
        <note>catalytic</note>
    </ligand>
</feature>
<comment type="similarity">
    <text evidence="1">Belongs to the cytidine and deoxycytidylate deaminase family. ADAT2 subfamily.</text>
</comment>
<dbReference type="Pfam" id="PF00383">
    <property type="entry name" value="dCMP_cyt_deam_1"/>
    <property type="match status" value="1"/>
</dbReference>
<dbReference type="EC" id="3.5.4.33" evidence="8"/>
<dbReference type="PANTHER" id="PTHR11079">
    <property type="entry name" value="CYTOSINE DEAMINASE FAMILY MEMBER"/>
    <property type="match status" value="1"/>
</dbReference>
<dbReference type="EMBL" id="LT630450">
    <property type="protein sequence ID" value="SFV73120.1"/>
    <property type="molecule type" value="Genomic_DNA"/>
</dbReference>
<comment type="function">
    <text evidence="8">Catalyzes the deamination of adenosine to inosine at the wobble position 34 of tRNA(Arg2).</text>
</comment>
<dbReference type="InterPro" id="IPR016193">
    <property type="entry name" value="Cytidine_deaminase-like"/>
</dbReference>
<feature type="binding site" evidence="8">
    <location>
        <position position="112"/>
    </location>
    <ligand>
        <name>Zn(2+)</name>
        <dbReference type="ChEBI" id="CHEBI:29105"/>
        <note>catalytic</note>
    </ligand>
</feature>
<protein>
    <recommendedName>
        <fullName evidence="8">tRNA-specific adenosine deaminase</fullName>
        <ecNumber evidence="8">3.5.4.33</ecNumber>
    </recommendedName>
</protein>
<dbReference type="PANTHER" id="PTHR11079:SF202">
    <property type="entry name" value="TRNA-SPECIFIC ADENOSINE DEAMINASE"/>
    <property type="match status" value="1"/>
</dbReference>
<dbReference type="InterPro" id="IPR028883">
    <property type="entry name" value="tRNA_aden_deaminase"/>
</dbReference>
<name>A0A1K1LEJ1_9BACT</name>
<keyword evidence="6 8" id="KW-0862">Zinc</keyword>